<protein>
    <submittedName>
        <fullName evidence="1">Uncharacterized protein</fullName>
    </submittedName>
</protein>
<dbReference type="EMBL" id="CM037614">
    <property type="protein sequence ID" value="KAH8016255.1"/>
    <property type="molecule type" value="Genomic_DNA"/>
</dbReference>
<dbReference type="Proteomes" id="UP000827872">
    <property type="component" value="Linkage Group LG01"/>
</dbReference>
<sequence>MEWLSTTEPGNPLPAPTAARPWGCRNLCPQQLRILTLAGRTPILALPRKEEAVWCLIPESPTAVLSLPTPL</sequence>
<proteinExistence type="predicted"/>
<gene>
    <name evidence="1" type="ORF">K3G42_015149</name>
</gene>
<accession>A0ACB8G9U7</accession>
<evidence type="ECO:0000313" key="1">
    <source>
        <dbReference type="EMBL" id="KAH8016255.1"/>
    </source>
</evidence>
<comment type="caution">
    <text evidence="1">The sequence shown here is derived from an EMBL/GenBank/DDBJ whole genome shotgun (WGS) entry which is preliminary data.</text>
</comment>
<organism evidence="1 2">
    <name type="scientific">Sphaerodactylus townsendi</name>
    <dbReference type="NCBI Taxonomy" id="933632"/>
    <lineage>
        <taxon>Eukaryota</taxon>
        <taxon>Metazoa</taxon>
        <taxon>Chordata</taxon>
        <taxon>Craniata</taxon>
        <taxon>Vertebrata</taxon>
        <taxon>Euteleostomi</taxon>
        <taxon>Lepidosauria</taxon>
        <taxon>Squamata</taxon>
        <taxon>Bifurcata</taxon>
        <taxon>Gekkota</taxon>
        <taxon>Sphaerodactylidae</taxon>
        <taxon>Sphaerodactylus</taxon>
    </lineage>
</organism>
<name>A0ACB8G9U7_9SAUR</name>
<evidence type="ECO:0000313" key="2">
    <source>
        <dbReference type="Proteomes" id="UP000827872"/>
    </source>
</evidence>
<keyword evidence="2" id="KW-1185">Reference proteome</keyword>
<reference evidence="1" key="1">
    <citation type="submission" date="2021-08" db="EMBL/GenBank/DDBJ databases">
        <title>The first chromosome-level gecko genome reveals the dynamic sex chromosomes of Neotropical dwarf geckos (Sphaerodactylidae: Sphaerodactylus).</title>
        <authorList>
            <person name="Pinto B.J."/>
            <person name="Keating S.E."/>
            <person name="Gamble T."/>
        </authorList>
    </citation>
    <scope>NUCLEOTIDE SEQUENCE</scope>
    <source>
        <strain evidence="1">TG3544</strain>
    </source>
</reference>